<dbReference type="Pfam" id="PF01302">
    <property type="entry name" value="CAP_GLY"/>
    <property type="match status" value="1"/>
</dbReference>
<evidence type="ECO:0000259" key="6">
    <source>
        <dbReference type="PROSITE" id="PS50245"/>
    </source>
</evidence>
<dbReference type="InterPro" id="IPR050576">
    <property type="entry name" value="Cilia_flagella_integrity"/>
</dbReference>
<dbReference type="Gene3D" id="2.30.30.190">
    <property type="entry name" value="CAP Gly-rich-like domain"/>
    <property type="match status" value="1"/>
</dbReference>
<dbReference type="PANTHER" id="PTHR45973">
    <property type="entry name" value="PROTEIN PHOSPHATASE 1 REGULATORY SUBUNIT SDS22-RELATED"/>
    <property type="match status" value="1"/>
</dbReference>
<feature type="compositionally biased region" description="Basic and acidic residues" evidence="5">
    <location>
        <begin position="525"/>
        <end position="542"/>
    </location>
</feature>
<dbReference type="SUPFAM" id="SSF74924">
    <property type="entry name" value="Cap-Gly domain"/>
    <property type="match status" value="1"/>
</dbReference>
<evidence type="ECO:0000256" key="1">
    <source>
        <dbReference type="ARBA" id="ARBA00004123"/>
    </source>
</evidence>
<sequence>MSQSFHVGQRISFKSALCTVRYVGSVEGTDKEWLGVEWDDPKRGKHNGENNGKKYFKCLSSSLTAASFVAINRKADKEQSFVDAVREKYATDETYLPLVFSLNTAIEISGKTVEEVGFDKIKKQQSQLNELKIVLVDGYRINKATSKCAIKDVCPRIVEVDLSRNLFEGYSEIVNICRELDYLKSLRLNGNRLTLRPGDLENATEAFQKITSLEIDETLLSWEDVCLLVPKFWDLATLTLSSNNLHSISSPLPISTLTSLTMEWNQFTSMSDLRPLTKLASLESLHLKGNQISKAGTARLVFGKKLNYVDLSYNQVSTWEFVDTLADVFPGMTALRFAHNPIYEHLAREFGTVVGVDDSYMFTLARLRNLKSLNFSSISDEERRDAEMFYLSRIGQAMAKVSAEEEMTVTSQHKRYAELCHMYGEPTVVRKPADAVNPDFLEARLIKFTFYKPSNKDETGNHGDAIMIAKEIPKGFDVYQVKGIVGRLFGLRPLSLRLIWETGEWDPVAGYEEEEEDYSDEDDDEKVHEAETESKRDKGKWMKREAEIEDSTRQVGFCVDGLEATVRVEMR</sequence>
<dbReference type="GO" id="GO:0005634">
    <property type="term" value="C:nucleus"/>
    <property type="evidence" value="ECO:0007669"/>
    <property type="project" value="UniProtKB-SubCell"/>
</dbReference>
<dbReference type="OrthoDB" id="5273213at2759"/>
<dbReference type="Proteomes" id="UP000887226">
    <property type="component" value="Unassembled WGS sequence"/>
</dbReference>
<protein>
    <submittedName>
        <fullName evidence="7">Tubulin-specific chaperone-like protein E</fullName>
    </submittedName>
</protein>
<dbReference type="SMART" id="SM01052">
    <property type="entry name" value="CAP_GLY"/>
    <property type="match status" value="1"/>
</dbReference>
<proteinExistence type="predicted"/>
<name>A0A9P7YY98_9HELO</name>
<feature type="compositionally biased region" description="Acidic residues" evidence="5">
    <location>
        <begin position="511"/>
        <end position="524"/>
    </location>
</feature>
<reference evidence="7" key="1">
    <citation type="journal article" date="2021" name="IMA Fungus">
        <title>Genomic characterization of three marine fungi, including Emericellopsis atlantica sp. nov. with signatures of a generalist lifestyle and marine biomass degradation.</title>
        <authorList>
            <person name="Hagestad O.C."/>
            <person name="Hou L."/>
            <person name="Andersen J.H."/>
            <person name="Hansen E.H."/>
            <person name="Altermark B."/>
            <person name="Li C."/>
            <person name="Kuhnert E."/>
            <person name="Cox R.J."/>
            <person name="Crous P.W."/>
            <person name="Spatafora J.W."/>
            <person name="Lail K."/>
            <person name="Amirebrahimi M."/>
            <person name="Lipzen A."/>
            <person name="Pangilinan J."/>
            <person name="Andreopoulos W."/>
            <person name="Hayes R.D."/>
            <person name="Ng V."/>
            <person name="Grigoriev I.V."/>
            <person name="Jackson S.A."/>
            <person name="Sutton T.D.S."/>
            <person name="Dobson A.D.W."/>
            <person name="Rama T."/>
        </authorList>
    </citation>
    <scope>NUCLEOTIDE SEQUENCE</scope>
    <source>
        <strain evidence="7">TRa3180A</strain>
    </source>
</reference>
<comment type="subcellular location">
    <subcellularLocation>
        <location evidence="1">Nucleus</location>
    </subcellularLocation>
</comment>
<dbReference type="SUPFAM" id="SSF52058">
    <property type="entry name" value="L domain-like"/>
    <property type="match status" value="1"/>
</dbReference>
<dbReference type="Gene3D" id="3.80.10.10">
    <property type="entry name" value="Ribonuclease Inhibitor"/>
    <property type="match status" value="3"/>
</dbReference>
<dbReference type="InterPro" id="IPR000938">
    <property type="entry name" value="CAP-Gly_domain"/>
</dbReference>
<dbReference type="PANTHER" id="PTHR45973:SF23">
    <property type="entry name" value="PROTEIN PHOSPHATASE 1 REGULATORY SUBUNIT 7"/>
    <property type="match status" value="1"/>
</dbReference>
<evidence type="ECO:0000313" key="7">
    <source>
        <dbReference type="EMBL" id="KAG9241945.1"/>
    </source>
</evidence>
<dbReference type="InterPro" id="IPR036859">
    <property type="entry name" value="CAP-Gly_dom_sf"/>
</dbReference>
<accession>A0A9P7YY98</accession>
<evidence type="ECO:0000256" key="5">
    <source>
        <dbReference type="SAM" id="MobiDB-lite"/>
    </source>
</evidence>
<gene>
    <name evidence="7" type="ORF">BJ878DRAFT_426962</name>
</gene>
<feature type="region of interest" description="Disordered" evidence="5">
    <location>
        <begin position="510"/>
        <end position="542"/>
    </location>
</feature>
<organism evidence="7 8">
    <name type="scientific">Calycina marina</name>
    <dbReference type="NCBI Taxonomy" id="1763456"/>
    <lineage>
        <taxon>Eukaryota</taxon>
        <taxon>Fungi</taxon>
        <taxon>Dikarya</taxon>
        <taxon>Ascomycota</taxon>
        <taxon>Pezizomycotina</taxon>
        <taxon>Leotiomycetes</taxon>
        <taxon>Helotiales</taxon>
        <taxon>Pezizellaceae</taxon>
        <taxon>Calycina</taxon>
    </lineage>
</organism>
<keyword evidence="3" id="KW-0677">Repeat</keyword>
<keyword evidence="8" id="KW-1185">Reference proteome</keyword>
<evidence type="ECO:0000256" key="3">
    <source>
        <dbReference type="ARBA" id="ARBA00022737"/>
    </source>
</evidence>
<dbReference type="EMBL" id="MU254135">
    <property type="protein sequence ID" value="KAG9241945.1"/>
    <property type="molecule type" value="Genomic_DNA"/>
</dbReference>
<keyword evidence="4" id="KW-0539">Nucleus</keyword>
<dbReference type="InterPro" id="IPR032675">
    <property type="entry name" value="LRR_dom_sf"/>
</dbReference>
<feature type="domain" description="CAP-Gly" evidence="6">
    <location>
        <begin position="24"/>
        <end position="70"/>
    </location>
</feature>
<evidence type="ECO:0000256" key="4">
    <source>
        <dbReference type="ARBA" id="ARBA00023242"/>
    </source>
</evidence>
<keyword evidence="2" id="KW-0433">Leucine-rich repeat</keyword>
<comment type="caution">
    <text evidence="7">The sequence shown here is derived from an EMBL/GenBank/DDBJ whole genome shotgun (WGS) entry which is preliminary data.</text>
</comment>
<evidence type="ECO:0000256" key="2">
    <source>
        <dbReference type="ARBA" id="ARBA00022614"/>
    </source>
</evidence>
<dbReference type="PROSITE" id="PS50245">
    <property type="entry name" value="CAP_GLY_2"/>
    <property type="match status" value="1"/>
</dbReference>
<dbReference type="AlphaFoldDB" id="A0A9P7YY98"/>
<evidence type="ECO:0000313" key="8">
    <source>
        <dbReference type="Proteomes" id="UP000887226"/>
    </source>
</evidence>